<organism evidence="8 9">
    <name type="scientific">Yersinia aldovae</name>
    <dbReference type="NCBI Taxonomy" id="29483"/>
    <lineage>
        <taxon>Bacteria</taxon>
        <taxon>Pseudomonadati</taxon>
        <taxon>Pseudomonadota</taxon>
        <taxon>Gammaproteobacteria</taxon>
        <taxon>Enterobacterales</taxon>
        <taxon>Yersiniaceae</taxon>
        <taxon>Yersinia</taxon>
    </lineage>
</organism>
<reference evidence="8 9" key="1">
    <citation type="submission" date="2015-03" db="EMBL/GenBank/DDBJ databases">
        <authorList>
            <person name="Murphy D."/>
        </authorList>
    </citation>
    <scope>NUCLEOTIDE SEQUENCE [LARGE SCALE GENOMIC DNA]</scope>
    <source>
        <strain evidence="8 9">IP06005</strain>
    </source>
</reference>
<dbReference type="EMBL" id="CQEJ01000013">
    <property type="protein sequence ID" value="CNL26823.1"/>
    <property type="molecule type" value="Genomic_DNA"/>
</dbReference>
<feature type="transmembrane region" description="Helical" evidence="6">
    <location>
        <begin position="307"/>
        <end position="327"/>
    </location>
</feature>
<keyword evidence="2" id="KW-1003">Cell membrane</keyword>
<feature type="transmembrane region" description="Helical" evidence="6">
    <location>
        <begin position="117"/>
        <end position="141"/>
    </location>
</feature>
<dbReference type="Gene3D" id="1.20.1250.20">
    <property type="entry name" value="MFS general substrate transporter like domains"/>
    <property type="match status" value="2"/>
</dbReference>
<dbReference type="InterPro" id="IPR020846">
    <property type="entry name" value="MFS_dom"/>
</dbReference>
<evidence type="ECO:0000256" key="4">
    <source>
        <dbReference type="ARBA" id="ARBA00022989"/>
    </source>
</evidence>
<feature type="transmembrane region" description="Helical" evidence="6">
    <location>
        <begin position="91"/>
        <end position="111"/>
    </location>
</feature>
<feature type="domain" description="Major facilitator superfamily (MFS) profile" evidence="7">
    <location>
        <begin position="18"/>
        <end position="421"/>
    </location>
</feature>
<gene>
    <name evidence="8" type="primary">csbX</name>
    <name evidence="8" type="ORF">ERS137965_02551</name>
</gene>
<dbReference type="InterPro" id="IPR004748">
    <property type="entry name" value="Polyol_permease-like"/>
</dbReference>
<dbReference type="InterPro" id="IPR011701">
    <property type="entry name" value="MFS"/>
</dbReference>
<feature type="transmembrane region" description="Helical" evidence="6">
    <location>
        <begin position="27"/>
        <end position="52"/>
    </location>
</feature>
<comment type="subcellular location">
    <subcellularLocation>
        <location evidence="1">Cell membrane</location>
        <topology evidence="1">Multi-pass membrane protein</topology>
    </subcellularLocation>
</comment>
<dbReference type="Proteomes" id="UP000041595">
    <property type="component" value="Unassembled WGS sequence"/>
</dbReference>
<proteinExistence type="predicted"/>
<dbReference type="Pfam" id="PF07690">
    <property type="entry name" value="MFS_1"/>
    <property type="match status" value="1"/>
</dbReference>
<evidence type="ECO:0000256" key="6">
    <source>
        <dbReference type="SAM" id="Phobius"/>
    </source>
</evidence>
<keyword evidence="5 6" id="KW-0472">Membrane</keyword>
<evidence type="ECO:0000256" key="5">
    <source>
        <dbReference type="ARBA" id="ARBA00023136"/>
    </source>
</evidence>
<evidence type="ECO:0000256" key="1">
    <source>
        <dbReference type="ARBA" id="ARBA00004651"/>
    </source>
</evidence>
<dbReference type="STRING" id="1453495.AT01_1160"/>
<evidence type="ECO:0000256" key="2">
    <source>
        <dbReference type="ARBA" id="ARBA00022475"/>
    </source>
</evidence>
<dbReference type="NCBIfam" id="TIGR00897">
    <property type="entry name" value="2A0118"/>
    <property type="match status" value="1"/>
</dbReference>
<feature type="transmembrane region" description="Helical" evidence="6">
    <location>
        <begin position="58"/>
        <end position="79"/>
    </location>
</feature>
<protein>
    <submittedName>
        <fullName evidence="8">Alpha-ketoglutarate permease</fullName>
    </submittedName>
</protein>
<dbReference type="PROSITE" id="PS50850">
    <property type="entry name" value="MFS"/>
    <property type="match status" value="1"/>
</dbReference>
<dbReference type="InterPro" id="IPR050189">
    <property type="entry name" value="MFS_Efflux_Transporters"/>
</dbReference>
<evidence type="ECO:0000259" key="7">
    <source>
        <dbReference type="PROSITE" id="PS50850"/>
    </source>
</evidence>
<feature type="transmembrane region" description="Helical" evidence="6">
    <location>
        <begin position="371"/>
        <end position="391"/>
    </location>
</feature>
<keyword evidence="4 6" id="KW-1133">Transmembrane helix</keyword>
<dbReference type="GO" id="GO:0022857">
    <property type="term" value="F:transmembrane transporter activity"/>
    <property type="evidence" value="ECO:0007669"/>
    <property type="project" value="InterPro"/>
</dbReference>
<dbReference type="CDD" id="cd17337">
    <property type="entry name" value="MFS_CsbX"/>
    <property type="match status" value="1"/>
</dbReference>
<dbReference type="GO" id="GO:0005886">
    <property type="term" value="C:plasma membrane"/>
    <property type="evidence" value="ECO:0007669"/>
    <property type="project" value="UniProtKB-SubCell"/>
</dbReference>
<feature type="transmembrane region" description="Helical" evidence="6">
    <location>
        <begin position="333"/>
        <end position="359"/>
    </location>
</feature>
<dbReference type="AlphaFoldDB" id="A0A0T9U908"/>
<feature type="transmembrane region" description="Helical" evidence="6">
    <location>
        <begin position="179"/>
        <end position="204"/>
    </location>
</feature>
<dbReference type="InterPro" id="IPR036259">
    <property type="entry name" value="MFS_trans_sf"/>
</dbReference>
<feature type="transmembrane region" description="Helical" evidence="6">
    <location>
        <begin position="277"/>
        <end position="295"/>
    </location>
</feature>
<evidence type="ECO:0000256" key="3">
    <source>
        <dbReference type="ARBA" id="ARBA00022692"/>
    </source>
</evidence>
<feature type="transmembrane region" description="Helical" evidence="6">
    <location>
        <begin position="237"/>
        <end position="257"/>
    </location>
</feature>
<evidence type="ECO:0000313" key="8">
    <source>
        <dbReference type="EMBL" id="CNL26823.1"/>
    </source>
</evidence>
<feature type="transmembrane region" description="Helical" evidence="6">
    <location>
        <begin position="153"/>
        <end position="173"/>
    </location>
</feature>
<accession>A0A0T9U908</accession>
<evidence type="ECO:0000313" key="9">
    <source>
        <dbReference type="Proteomes" id="UP000041595"/>
    </source>
</evidence>
<dbReference type="PANTHER" id="PTHR43124">
    <property type="entry name" value="PURINE EFFLUX PUMP PBUE"/>
    <property type="match status" value="1"/>
</dbReference>
<dbReference type="PANTHER" id="PTHR43124:SF3">
    <property type="entry name" value="CHLORAMPHENICOL EFFLUX PUMP RV0191"/>
    <property type="match status" value="1"/>
</dbReference>
<dbReference type="RefSeq" id="WP_004704417.1">
    <property type="nucleotide sequence ID" value="NZ_CQEJ01000013.1"/>
</dbReference>
<dbReference type="SUPFAM" id="SSF103473">
    <property type="entry name" value="MFS general substrate transporter"/>
    <property type="match status" value="1"/>
</dbReference>
<keyword evidence="3 6" id="KW-0812">Transmembrane</keyword>
<name>A0A0T9U908_YERAL</name>
<dbReference type="eggNOG" id="COG2271">
    <property type="taxonomic scope" value="Bacteria"/>
</dbReference>
<sequence length="441" mass="48989">MTTLSPPVTGQPSDISKVVFGMPIKLFWGYIAIAIFMTGDGIELAFLSKYIIDIGFDVSQSAMIFTAYAITAAIASWLSGGISEIYGPRKIMALGVVWWVVFHVLFIQFGLSAENYPLMLVFYALRGFAYPLFFYAFYVLVVQRTPSHRLASATGWIWSMFTIGYGIIASFLPSVTIPLIGFIATLWMSLVWVIVGGAVALLTLKDIRSQNKTAIPMADKLLEISRGITLIFQDKDIFLALIIRILCNLALFGFPIFMPLHYTSQGVGFTSEQWMRIWGIFFLVQPVTNVLWGIIGDRIGWLFQMRWVGFFGCTVTTLLFYFMPLYFPANLGMAIFFALMLALTITSFVPMGAIFPMLAPDHKGAAISVQNLGGGIGNFIGPAIATILFTASFDIKTVVICYSALYFLGGILTWFIRNPQPEQIPTPIESHMAPLSLKDEK</sequence>
<feature type="transmembrane region" description="Helical" evidence="6">
    <location>
        <begin position="397"/>
        <end position="416"/>
    </location>
</feature>